<dbReference type="SUPFAM" id="SSF57802">
    <property type="entry name" value="Rubredoxin-like"/>
    <property type="match status" value="1"/>
</dbReference>
<dbReference type="InterPro" id="IPR024934">
    <property type="entry name" value="Rubredoxin-like_dom"/>
</dbReference>
<dbReference type="InterPro" id="IPR024935">
    <property type="entry name" value="Rubredoxin_dom"/>
</dbReference>
<dbReference type="PROSITE" id="PS50903">
    <property type="entry name" value="RUBREDOXIN_LIKE"/>
    <property type="match status" value="1"/>
</dbReference>
<dbReference type="EMBL" id="QUAJ01000003">
    <property type="protein sequence ID" value="REI42729.1"/>
    <property type="molecule type" value="Genomic_DNA"/>
</dbReference>
<dbReference type="PANTHER" id="PTHR47627">
    <property type="entry name" value="RUBREDOXIN"/>
    <property type="match status" value="1"/>
</dbReference>
<dbReference type="Pfam" id="PF00301">
    <property type="entry name" value="Rubredoxin"/>
    <property type="match status" value="1"/>
</dbReference>
<evidence type="ECO:0000256" key="1">
    <source>
        <dbReference type="ARBA" id="ARBA00005337"/>
    </source>
</evidence>
<comment type="caution">
    <text evidence="8">The sequence shown here is derived from an EMBL/GenBank/DDBJ whole genome shotgun (WGS) entry which is preliminary data.</text>
</comment>
<comment type="cofactor">
    <cofactor evidence="6">
        <name>Fe(3+)</name>
        <dbReference type="ChEBI" id="CHEBI:29034"/>
    </cofactor>
    <text evidence="6">Binds 1 Fe(3+) ion per subunit.</text>
</comment>
<proteinExistence type="inferred from homology"/>
<dbReference type="InterPro" id="IPR050526">
    <property type="entry name" value="Rubredoxin_ET"/>
</dbReference>
<keyword evidence="3 6" id="KW-0479">Metal-binding</keyword>
<protein>
    <recommendedName>
        <fullName evidence="6">Rubredoxin</fullName>
    </recommendedName>
</protein>
<gene>
    <name evidence="8" type="ORF">DYH56_02890</name>
</gene>
<evidence type="ECO:0000256" key="4">
    <source>
        <dbReference type="ARBA" id="ARBA00022982"/>
    </source>
</evidence>
<evidence type="ECO:0000256" key="5">
    <source>
        <dbReference type="ARBA" id="ARBA00023004"/>
    </source>
</evidence>
<reference evidence="8 9" key="1">
    <citation type="submission" date="2018-08" db="EMBL/GenBank/DDBJ databases">
        <title>Draft genome sequence of Psychrilyobacter sp. strain SD5 isolated from Black Sea water.</title>
        <authorList>
            <person name="Yadav S."/>
            <person name="Villanueva L."/>
            <person name="Damste J.S.S."/>
        </authorList>
    </citation>
    <scope>NUCLEOTIDE SEQUENCE [LARGE SCALE GENOMIC DNA]</scope>
    <source>
        <strain evidence="8 9">SD5</strain>
    </source>
</reference>
<dbReference type="PIRSF" id="PIRSF000071">
    <property type="entry name" value="Rubredoxin"/>
    <property type="match status" value="1"/>
</dbReference>
<dbReference type="InterPro" id="IPR018527">
    <property type="entry name" value="Rubredoxin_Fe_BS"/>
</dbReference>
<evidence type="ECO:0000256" key="3">
    <source>
        <dbReference type="ARBA" id="ARBA00022723"/>
    </source>
</evidence>
<name>A0ABX9KJX1_9FUSO</name>
<dbReference type="PANTHER" id="PTHR47627:SF1">
    <property type="entry name" value="RUBREDOXIN-1-RELATED"/>
    <property type="match status" value="1"/>
</dbReference>
<evidence type="ECO:0000256" key="6">
    <source>
        <dbReference type="PIRNR" id="PIRNR000071"/>
    </source>
</evidence>
<evidence type="ECO:0000256" key="2">
    <source>
        <dbReference type="ARBA" id="ARBA00022448"/>
    </source>
</evidence>
<dbReference type="Proteomes" id="UP000263486">
    <property type="component" value="Unassembled WGS sequence"/>
</dbReference>
<keyword evidence="4 6" id="KW-0249">Electron transport</keyword>
<dbReference type="PROSITE" id="PS00202">
    <property type="entry name" value="RUBREDOXIN"/>
    <property type="match status" value="1"/>
</dbReference>
<evidence type="ECO:0000313" key="8">
    <source>
        <dbReference type="EMBL" id="REI42729.1"/>
    </source>
</evidence>
<keyword evidence="5 6" id="KW-0408">Iron</keyword>
<evidence type="ECO:0000259" key="7">
    <source>
        <dbReference type="PROSITE" id="PS50903"/>
    </source>
</evidence>
<feature type="domain" description="Rubredoxin-like" evidence="7">
    <location>
        <begin position="1"/>
        <end position="52"/>
    </location>
</feature>
<accession>A0ABX9KJX1</accession>
<dbReference type="InterPro" id="IPR024922">
    <property type="entry name" value="Rubredoxin"/>
</dbReference>
<sequence>MERWACTVCGYVYIPEIGHKKSGIPAGTKWEDIPENWSCPLCGTGKNQFEKL</sequence>
<dbReference type="PRINTS" id="PR00163">
    <property type="entry name" value="RUBREDOXIN"/>
</dbReference>
<dbReference type="RefSeq" id="WP_114641352.1">
    <property type="nucleotide sequence ID" value="NZ_JAACIO010000003.1"/>
</dbReference>
<dbReference type="CDD" id="cd00730">
    <property type="entry name" value="rubredoxin"/>
    <property type="match status" value="1"/>
</dbReference>
<keyword evidence="9" id="KW-1185">Reference proteome</keyword>
<dbReference type="Gene3D" id="2.20.28.10">
    <property type="match status" value="1"/>
</dbReference>
<organism evidence="8 9">
    <name type="scientific">Psychrilyobacter piezotolerans</name>
    <dbReference type="NCBI Taxonomy" id="2293438"/>
    <lineage>
        <taxon>Bacteria</taxon>
        <taxon>Fusobacteriati</taxon>
        <taxon>Fusobacteriota</taxon>
        <taxon>Fusobacteriia</taxon>
        <taxon>Fusobacteriales</taxon>
        <taxon>Fusobacteriaceae</taxon>
        <taxon>Psychrilyobacter</taxon>
    </lineage>
</organism>
<keyword evidence="2 6" id="KW-0813">Transport</keyword>
<comment type="similarity">
    <text evidence="1 6">Belongs to the rubredoxin family.</text>
</comment>
<evidence type="ECO:0000313" key="9">
    <source>
        <dbReference type="Proteomes" id="UP000263486"/>
    </source>
</evidence>